<evidence type="ECO:0000313" key="4">
    <source>
        <dbReference type="EMBL" id="MCM3713850.1"/>
    </source>
</evidence>
<comment type="similarity">
    <text evidence="3">Belongs to the CotF family.</text>
</comment>
<dbReference type="InterPro" id="IPR012851">
    <property type="entry name" value="Spore_coat_CotF-like"/>
</dbReference>
<dbReference type="InterPro" id="IPR012347">
    <property type="entry name" value="Ferritin-like"/>
</dbReference>
<dbReference type="Proteomes" id="UP001139179">
    <property type="component" value="Unassembled WGS sequence"/>
</dbReference>
<evidence type="ECO:0000256" key="1">
    <source>
        <dbReference type="ARBA" id="ARBA00022969"/>
    </source>
</evidence>
<evidence type="ECO:0000256" key="3">
    <source>
        <dbReference type="ARBA" id="ARBA00024344"/>
    </source>
</evidence>
<proteinExistence type="inferred from homology"/>
<dbReference type="PANTHER" id="PTHR39183:SF1">
    <property type="entry name" value="SPORE COAT PROTEIN F-LIKE PROTEIN YHCQ"/>
    <property type="match status" value="1"/>
</dbReference>
<comment type="caution">
    <text evidence="4">The sequence shown here is derived from an EMBL/GenBank/DDBJ whole genome shotgun (WGS) entry which is preliminary data.</text>
</comment>
<dbReference type="RefSeq" id="WP_251222656.1">
    <property type="nucleotide sequence ID" value="NZ_JAMBOL010000004.1"/>
</dbReference>
<dbReference type="Gene3D" id="1.20.1260.10">
    <property type="match status" value="1"/>
</dbReference>
<gene>
    <name evidence="4" type="ORF">M3202_07110</name>
</gene>
<accession>A0A9X2DPP5</accession>
<keyword evidence="4" id="KW-0946">Virion</keyword>
<keyword evidence="1" id="KW-0749">Sporulation</keyword>
<dbReference type="AlphaFoldDB" id="A0A9X2DPP5"/>
<protein>
    <submittedName>
        <fullName evidence="4">Spore coat protein</fullName>
    </submittedName>
</protein>
<evidence type="ECO:0000256" key="2">
    <source>
        <dbReference type="ARBA" id="ARBA00024325"/>
    </source>
</evidence>
<sequence>MNQMVQNMTGMGGMTEQVIATDLLISAKTAVKNCAVAITEAATPEVRNALQQELEQAVQFHGQITDYMMKKGYYHPYNMNEQYQVDMAATQATLQQVNQTDIQQ</sequence>
<name>A0A9X2DPP5_9BACI</name>
<dbReference type="Pfam" id="PF07875">
    <property type="entry name" value="Coat_F"/>
    <property type="match status" value="1"/>
</dbReference>
<organism evidence="4 5">
    <name type="scientific">Halalkalibacter oceani</name>
    <dbReference type="NCBI Taxonomy" id="1653776"/>
    <lineage>
        <taxon>Bacteria</taxon>
        <taxon>Bacillati</taxon>
        <taxon>Bacillota</taxon>
        <taxon>Bacilli</taxon>
        <taxon>Bacillales</taxon>
        <taxon>Bacillaceae</taxon>
        <taxon>Halalkalibacter</taxon>
    </lineage>
</organism>
<reference evidence="4" key="1">
    <citation type="submission" date="2022-05" db="EMBL/GenBank/DDBJ databases">
        <title>Comparative Genomics of Spacecraft Associated Microbes.</title>
        <authorList>
            <person name="Tran M.T."/>
            <person name="Wright A."/>
            <person name="Seuylemezian A."/>
            <person name="Eisen J."/>
            <person name="Coil D."/>
        </authorList>
    </citation>
    <scope>NUCLEOTIDE SEQUENCE</scope>
    <source>
        <strain evidence="4">214.1.1</strain>
    </source>
</reference>
<keyword evidence="4" id="KW-0167">Capsid protein</keyword>
<keyword evidence="5" id="KW-1185">Reference proteome</keyword>
<dbReference type="PANTHER" id="PTHR39183">
    <property type="entry name" value="SPORE COAT PROTEIN F-LIKE PROTEIN YHCQ"/>
    <property type="match status" value="1"/>
</dbReference>
<dbReference type="EMBL" id="JAMBOL010000004">
    <property type="protein sequence ID" value="MCM3713850.1"/>
    <property type="molecule type" value="Genomic_DNA"/>
</dbReference>
<dbReference type="GO" id="GO:0030435">
    <property type="term" value="P:sporulation resulting in formation of a cellular spore"/>
    <property type="evidence" value="ECO:0007669"/>
    <property type="project" value="UniProtKB-KW"/>
</dbReference>
<comment type="subcellular location">
    <subcellularLocation>
        <location evidence="2">Spore coat</location>
    </subcellularLocation>
</comment>
<evidence type="ECO:0000313" key="5">
    <source>
        <dbReference type="Proteomes" id="UP001139179"/>
    </source>
</evidence>